<accession>A0A1S2VR68</accession>
<dbReference type="EMBL" id="MORL01000001">
    <property type="protein sequence ID" value="OIN60890.1"/>
    <property type="molecule type" value="Genomic_DNA"/>
</dbReference>
<comment type="caution">
    <text evidence="5">The sequence shown here is derived from an EMBL/GenBank/DDBJ whole genome shotgun (WGS) entry which is preliminary data.</text>
</comment>
<sequence>MTGIVPGVLMSMPVQAQFLFSPEKPVAGQPVSITYTPKGTVLEKEEAITASFLRYGLPAYMYASRTKLIPMVRQGEVFVGEIPASHGRDSVLTTGMVLAFRGKQNQAAVDHNRNRLYTVPVHDPVSGSPVRHAVGGLATVHTRTSFLYDLGAKADPVYTIALYEQEMDCHPDTRPVYWADQLTAILKQKKPGFALRVKTGIEAYLSARPGGGSVEELTKACQLYEQLGVAADLKRCKDRLLAADTKGIPAQVQRLEALQRTATLADKQQQYLAFEKDFPASTMLRRAADAVIDGFRVARDGKAIAEFIGQRPKLFTDPAELDDLANQVKAYPNGLPPAEWLAKQAAQLAKTQPKPARFTGDWEANRQMLYRQCMTTYAVIVTDQQRFDEGYLLGKEAIDVENPFQTDPVANEVLVRCALKTGRPDEARQIGESAVQSGTGTPFIKTTLRDFYVQAQKSDTGFAAYWTELEAPFKKKQRDLLRNTLINVPAPAFSVRDAKGNVFSLASLKGKIVVVDFWATWCGPCVALFPAMNRAQAAQKGNPNVKFLFVNSREGNADVGTMARKAQAFMQNKSYNFTVPLDPGNRMSSAFGVQGIPMKFIIDQQGNIRYRSLGYEGNPTKVVDEISAIIEALSVE</sequence>
<evidence type="ECO:0000313" key="6">
    <source>
        <dbReference type="Proteomes" id="UP000181790"/>
    </source>
</evidence>
<dbReference type="PANTHER" id="PTHR42852">
    <property type="entry name" value="THIOL:DISULFIDE INTERCHANGE PROTEIN DSBE"/>
    <property type="match status" value="1"/>
</dbReference>
<gene>
    <name evidence="5" type="ORF">BLX24_02005</name>
</gene>
<dbReference type="InterPro" id="IPR050553">
    <property type="entry name" value="Thioredoxin_ResA/DsbE_sf"/>
</dbReference>
<keyword evidence="2" id="KW-0201">Cytochrome c-type biogenesis</keyword>
<dbReference type="Pfam" id="PF08534">
    <property type="entry name" value="Redoxin"/>
    <property type="match status" value="1"/>
</dbReference>
<dbReference type="GO" id="GO:0016491">
    <property type="term" value="F:oxidoreductase activity"/>
    <property type="evidence" value="ECO:0007669"/>
    <property type="project" value="InterPro"/>
</dbReference>
<keyword evidence="6" id="KW-1185">Reference proteome</keyword>
<dbReference type="CDD" id="cd02966">
    <property type="entry name" value="TlpA_like_family"/>
    <property type="match status" value="1"/>
</dbReference>
<dbReference type="Proteomes" id="UP000181790">
    <property type="component" value="Unassembled WGS sequence"/>
</dbReference>
<dbReference type="PROSITE" id="PS51352">
    <property type="entry name" value="THIOREDOXIN_2"/>
    <property type="match status" value="1"/>
</dbReference>
<protein>
    <recommendedName>
        <fullName evidence="4">Thioredoxin domain-containing protein</fullName>
    </recommendedName>
</protein>
<evidence type="ECO:0000259" key="4">
    <source>
        <dbReference type="PROSITE" id="PS51352"/>
    </source>
</evidence>
<dbReference type="InterPro" id="IPR013740">
    <property type="entry name" value="Redoxin"/>
</dbReference>
<dbReference type="InterPro" id="IPR036249">
    <property type="entry name" value="Thioredoxin-like_sf"/>
</dbReference>
<dbReference type="InterPro" id="IPR013766">
    <property type="entry name" value="Thioredoxin_domain"/>
</dbReference>
<comment type="subcellular location">
    <subcellularLocation>
        <location evidence="1">Cell envelope</location>
    </subcellularLocation>
</comment>
<evidence type="ECO:0000256" key="2">
    <source>
        <dbReference type="ARBA" id="ARBA00022748"/>
    </source>
</evidence>
<name>A0A1S2VR68_9BACT</name>
<dbReference type="SUPFAM" id="SSF52833">
    <property type="entry name" value="Thioredoxin-like"/>
    <property type="match status" value="1"/>
</dbReference>
<reference evidence="5 6" key="1">
    <citation type="submission" date="2016-10" db="EMBL/GenBank/DDBJ databases">
        <title>Arsenicibacter rosenii gen. nov., sp. nov., an efficient arsenic-methylating bacterium isolated from an arsenic-contaminated paddy soil.</title>
        <authorList>
            <person name="Huang K."/>
        </authorList>
    </citation>
    <scope>NUCLEOTIDE SEQUENCE [LARGE SCALE GENOMIC DNA]</scope>
    <source>
        <strain evidence="5 6">SM-1</strain>
    </source>
</reference>
<evidence type="ECO:0000256" key="1">
    <source>
        <dbReference type="ARBA" id="ARBA00004196"/>
    </source>
</evidence>
<organism evidence="5 6">
    <name type="scientific">Arsenicibacter rosenii</name>
    <dbReference type="NCBI Taxonomy" id="1750698"/>
    <lineage>
        <taxon>Bacteria</taxon>
        <taxon>Pseudomonadati</taxon>
        <taxon>Bacteroidota</taxon>
        <taxon>Cytophagia</taxon>
        <taxon>Cytophagales</taxon>
        <taxon>Spirosomataceae</taxon>
        <taxon>Arsenicibacter</taxon>
    </lineage>
</organism>
<dbReference type="AlphaFoldDB" id="A0A1S2VR68"/>
<feature type="domain" description="Thioredoxin" evidence="4">
    <location>
        <begin position="484"/>
        <end position="635"/>
    </location>
</feature>
<dbReference type="GO" id="GO:0017004">
    <property type="term" value="P:cytochrome complex assembly"/>
    <property type="evidence" value="ECO:0007669"/>
    <property type="project" value="UniProtKB-KW"/>
</dbReference>
<evidence type="ECO:0000256" key="3">
    <source>
        <dbReference type="ARBA" id="ARBA00023284"/>
    </source>
</evidence>
<dbReference type="GO" id="GO:0030313">
    <property type="term" value="C:cell envelope"/>
    <property type="evidence" value="ECO:0007669"/>
    <property type="project" value="UniProtKB-SubCell"/>
</dbReference>
<dbReference type="PANTHER" id="PTHR42852:SF18">
    <property type="entry name" value="CHROMOSOME UNDETERMINED SCAFFOLD_47, WHOLE GENOME SHOTGUN SEQUENCE"/>
    <property type="match status" value="1"/>
</dbReference>
<dbReference type="Gene3D" id="3.40.30.10">
    <property type="entry name" value="Glutaredoxin"/>
    <property type="match status" value="1"/>
</dbReference>
<dbReference type="InterPro" id="IPR017937">
    <property type="entry name" value="Thioredoxin_CS"/>
</dbReference>
<proteinExistence type="predicted"/>
<evidence type="ECO:0000313" key="5">
    <source>
        <dbReference type="EMBL" id="OIN60890.1"/>
    </source>
</evidence>
<dbReference type="PROSITE" id="PS00194">
    <property type="entry name" value="THIOREDOXIN_1"/>
    <property type="match status" value="1"/>
</dbReference>
<keyword evidence="3" id="KW-0676">Redox-active center</keyword>